<sequence length="346" mass="37729">MRRKIKTKWDKCANGQAPGSLAVSEAYQHMDRVRTELETFGAQQMGPRDHEGSRAAGASASAAATNNDNWTPVLYTHWLEKEATRDAPKQLVLSTAREKNIRVERLVQLVDGAFQKAPTAAGNVLVFCVDPGDASLLQIALETIAAARKQRKHSDGGGEGGRQQREPELIPQLIAQAHEEGARGSIKKWFQATDPGAVKILISTYELLGTGHNDLERACHLTVLFYVSRLPSSIEQAVGRLTRPAQTRQVEAYVLYTELCVVELLDMSVLASRRAFAGVDENGWNDLFQRILAEPTSSPASTITATAPSTPAGSKTKRPRLCRQRRRIFHAAAAAAPSQSGHLGAY</sequence>
<feature type="region of interest" description="Disordered" evidence="1">
    <location>
        <begin position="299"/>
        <end position="320"/>
    </location>
</feature>
<dbReference type="Proteomes" id="UP000272025">
    <property type="component" value="Unassembled WGS sequence"/>
</dbReference>
<dbReference type="EMBL" id="ML119054">
    <property type="protein sequence ID" value="ROT39077.1"/>
    <property type="molecule type" value="Genomic_DNA"/>
</dbReference>
<evidence type="ECO:0000256" key="1">
    <source>
        <dbReference type="SAM" id="MobiDB-lite"/>
    </source>
</evidence>
<dbReference type="GeneID" id="39575345"/>
<feature type="compositionally biased region" description="Low complexity" evidence="1">
    <location>
        <begin position="299"/>
        <end position="312"/>
    </location>
</feature>
<name>A0A3N2PX59_SODAK</name>
<dbReference type="OrthoDB" id="4161342at2759"/>
<dbReference type="SUPFAM" id="SSF52540">
    <property type="entry name" value="P-loop containing nucleoside triphosphate hydrolases"/>
    <property type="match status" value="1"/>
</dbReference>
<evidence type="ECO:0000313" key="3">
    <source>
        <dbReference type="Proteomes" id="UP000272025"/>
    </source>
</evidence>
<gene>
    <name evidence="2" type="ORF">SODALDRAFT_151753</name>
</gene>
<dbReference type="Gene3D" id="3.40.50.300">
    <property type="entry name" value="P-loop containing nucleotide triphosphate hydrolases"/>
    <property type="match status" value="1"/>
</dbReference>
<feature type="compositionally biased region" description="Low complexity" evidence="1">
    <location>
        <begin position="54"/>
        <end position="63"/>
    </location>
</feature>
<protein>
    <submittedName>
        <fullName evidence="2">Uncharacterized protein</fullName>
    </submittedName>
</protein>
<reference evidence="2 3" key="1">
    <citation type="journal article" date="2018" name="Mol. Ecol.">
        <title>The obligate alkalophilic soda-lake fungus Sodiomyces alkalinus has shifted to a protein diet.</title>
        <authorList>
            <person name="Grum-Grzhimaylo A.A."/>
            <person name="Falkoski D.L."/>
            <person name="van den Heuvel J."/>
            <person name="Valero-Jimenez C.A."/>
            <person name="Min B."/>
            <person name="Choi I.G."/>
            <person name="Lipzen A."/>
            <person name="Daum C.G."/>
            <person name="Aanen D.K."/>
            <person name="Tsang A."/>
            <person name="Henrissat B."/>
            <person name="Bilanenko E.N."/>
            <person name="de Vries R.P."/>
            <person name="van Kan J.A.L."/>
            <person name="Grigoriev I.V."/>
            <person name="Debets A.J.M."/>
        </authorList>
    </citation>
    <scope>NUCLEOTIDE SEQUENCE [LARGE SCALE GENOMIC DNA]</scope>
    <source>
        <strain evidence="2 3">F11</strain>
    </source>
</reference>
<keyword evidence="3" id="KW-1185">Reference proteome</keyword>
<accession>A0A3N2PX59</accession>
<organism evidence="2 3">
    <name type="scientific">Sodiomyces alkalinus (strain CBS 110278 / VKM F-3762 / F11)</name>
    <name type="common">Alkaliphilic filamentous fungus</name>
    <dbReference type="NCBI Taxonomy" id="1314773"/>
    <lineage>
        <taxon>Eukaryota</taxon>
        <taxon>Fungi</taxon>
        <taxon>Dikarya</taxon>
        <taxon>Ascomycota</taxon>
        <taxon>Pezizomycotina</taxon>
        <taxon>Sordariomycetes</taxon>
        <taxon>Hypocreomycetidae</taxon>
        <taxon>Glomerellales</taxon>
        <taxon>Plectosphaerellaceae</taxon>
        <taxon>Sodiomyces</taxon>
    </lineage>
</organism>
<evidence type="ECO:0000313" key="2">
    <source>
        <dbReference type="EMBL" id="ROT39077.1"/>
    </source>
</evidence>
<dbReference type="InterPro" id="IPR027417">
    <property type="entry name" value="P-loop_NTPase"/>
</dbReference>
<dbReference type="RefSeq" id="XP_028466883.1">
    <property type="nucleotide sequence ID" value="XM_028606867.1"/>
</dbReference>
<proteinExistence type="predicted"/>
<dbReference type="AlphaFoldDB" id="A0A3N2PX59"/>
<feature type="region of interest" description="Disordered" evidence="1">
    <location>
        <begin position="40"/>
        <end position="63"/>
    </location>
</feature>